<evidence type="ECO:0000256" key="1">
    <source>
        <dbReference type="SAM" id="Phobius"/>
    </source>
</evidence>
<reference evidence="2" key="2">
    <citation type="journal article" date="2021" name="Microbiome">
        <title>Successional dynamics and alternative stable states in a saline activated sludge microbial community over 9 years.</title>
        <authorList>
            <person name="Wang Y."/>
            <person name="Ye J."/>
            <person name="Ju F."/>
            <person name="Liu L."/>
            <person name="Boyd J.A."/>
            <person name="Deng Y."/>
            <person name="Parks D.H."/>
            <person name="Jiang X."/>
            <person name="Yin X."/>
            <person name="Woodcroft B.J."/>
            <person name="Tyson G.W."/>
            <person name="Hugenholtz P."/>
            <person name="Polz M.F."/>
            <person name="Zhang T."/>
        </authorList>
    </citation>
    <scope>NUCLEOTIDE SEQUENCE</scope>
    <source>
        <strain evidence="2">HKST-UBA09</strain>
    </source>
</reference>
<keyword evidence="1" id="KW-0472">Membrane</keyword>
<feature type="transmembrane region" description="Helical" evidence="1">
    <location>
        <begin position="249"/>
        <end position="269"/>
    </location>
</feature>
<protein>
    <submittedName>
        <fullName evidence="2">Response regulator</fullName>
    </submittedName>
</protein>
<evidence type="ECO:0000313" key="2">
    <source>
        <dbReference type="EMBL" id="MCA9386454.1"/>
    </source>
</evidence>
<sequence length="273" mass="30761">MNPSVVSPKLPSCSLVILDDNYVIRSIIKNELYRNASNLFPSVLFDIYSSDDGVGGLGYVFITKPTVVIVDTTLPRYSGKEIFEFLKTNQNNTLQNTKIILISEFGTAFEQLPNNFLILDKSNPGFLKSLISLSTDHLVKELTTKRIANPDSKKKVNVSLLGKFVVFMANFADKINSPKALSKNSFLIFLRPFAWFIWVLLEIFTVPFLIAYNLSIGNVLGESQIKTANASVNYRSSRKPQFITFFENIFLTIVKLTLFLIVNIAILLISREI</sequence>
<keyword evidence="1" id="KW-1133">Transmembrane helix</keyword>
<dbReference type="Proteomes" id="UP000714915">
    <property type="component" value="Unassembled WGS sequence"/>
</dbReference>
<feature type="transmembrane region" description="Helical" evidence="1">
    <location>
        <begin position="193"/>
        <end position="214"/>
    </location>
</feature>
<gene>
    <name evidence="2" type="ORF">KC669_00300</name>
</gene>
<dbReference type="Gene3D" id="3.40.50.2300">
    <property type="match status" value="1"/>
</dbReference>
<dbReference type="SUPFAM" id="SSF52172">
    <property type="entry name" value="CheY-like"/>
    <property type="match status" value="1"/>
</dbReference>
<keyword evidence="1" id="KW-0812">Transmembrane</keyword>
<dbReference type="EMBL" id="JAGQLF010000002">
    <property type="protein sequence ID" value="MCA9386454.1"/>
    <property type="molecule type" value="Genomic_DNA"/>
</dbReference>
<dbReference type="InterPro" id="IPR011006">
    <property type="entry name" value="CheY-like_superfamily"/>
</dbReference>
<organism evidence="2 3">
    <name type="scientific">Candidatus Dojkabacteria bacterium</name>
    <dbReference type="NCBI Taxonomy" id="2099670"/>
    <lineage>
        <taxon>Bacteria</taxon>
        <taxon>Candidatus Dojkabacteria</taxon>
    </lineage>
</organism>
<accession>A0A955RL05</accession>
<name>A0A955RL05_9BACT</name>
<evidence type="ECO:0000313" key="3">
    <source>
        <dbReference type="Proteomes" id="UP000714915"/>
    </source>
</evidence>
<proteinExistence type="predicted"/>
<comment type="caution">
    <text evidence="2">The sequence shown here is derived from an EMBL/GenBank/DDBJ whole genome shotgun (WGS) entry which is preliminary data.</text>
</comment>
<dbReference type="AlphaFoldDB" id="A0A955RL05"/>
<reference evidence="2" key="1">
    <citation type="submission" date="2020-04" db="EMBL/GenBank/DDBJ databases">
        <authorList>
            <person name="Zhang T."/>
        </authorList>
    </citation>
    <scope>NUCLEOTIDE SEQUENCE</scope>
    <source>
        <strain evidence="2">HKST-UBA09</strain>
    </source>
</reference>